<organism evidence="2 3">
    <name type="scientific">Paraclostridium sordellii</name>
    <name type="common">Clostridium sordellii</name>
    <dbReference type="NCBI Taxonomy" id="1505"/>
    <lineage>
        <taxon>Bacteria</taxon>
        <taxon>Bacillati</taxon>
        <taxon>Bacillota</taxon>
        <taxon>Clostridia</taxon>
        <taxon>Peptostreptococcales</taxon>
        <taxon>Peptostreptococcaceae</taxon>
        <taxon>Paraclostridium</taxon>
    </lineage>
</organism>
<dbReference type="GO" id="GO:0004553">
    <property type="term" value="F:hydrolase activity, hydrolyzing O-glycosyl compounds"/>
    <property type="evidence" value="ECO:0007669"/>
    <property type="project" value="InterPro"/>
</dbReference>
<dbReference type="PANTHER" id="PTHR43174:SF3">
    <property type="entry name" value="UDP-N-ACETYLGLUCOSAMINE 2-EPIMERASE"/>
    <property type="match status" value="1"/>
</dbReference>
<dbReference type="InterPro" id="IPR029767">
    <property type="entry name" value="WecB-like"/>
</dbReference>
<reference evidence="2 3" key="1">
    <citation type="submission" date="2015-01" db="EMBL/GenBank/DDBJ databases">
        <authorList>
            <person name="Aslett A.Martin."/>
            <person name="De Silva Nishadi"/>
        </authorList>
    </citation>
    <scope>NUCLEOTIDE SEQUENCE [LARGE SCALE GENOMIC DNA]</scope>
    <source>
        <strain evidence="2 3">R28058</strain>
    </source>
</reference>
<dbReference type="Proteomes" id="UP000049127">
    <property type="component" value="Unassembled WGS sequence"/>
</dbReference>
<dbReference type="RefSeq" id="WP_055336324.1">
    <property type="nucleotide sequence ID" value="NZ_CDNF01000014.1"/>
</dbReference>
<dbReference type="OrthoDB" id="9803238at2"/>
<evidence type="ECO:0000259" key="1">
    <source>
        <dbReference type="Pfam" id="PF02350"/>
    </source>
</evidence>
<dbReference type="SUPFAM" id="SSF53756">
    <property type="entry name" value="UDP-Glycosyltransferase/glycogen phosphorylase"/>
    <property type="match status" value="1"/>
</dbReference>
<name>A0A0C7Q285_PARSO</name>
<dbReference type="Pfam" id="PF02350">
    <property type="entry name" value="Epimerase_2"/>
    <property type="match status" value="1"/>
</dbReference>
<proteinExistence type="predicted"/>
<dbReference type="EMBL" id="CEKZ01000003">
    <property type="protein sequence ID" value="CEQ04472.1"/>
    <property type="molecule type" value="Genomic_DNA"/>
</dbReference>
<dbReference type="InterPro" id="IPR020004">
    <property type="entry name" value="UDP-GlcNAc_Epase"/>
</dbReference>
<dbReference type="GO" id="GO:0008761">
    <property type="term" value="F:UDP-N-acetylglucosamine 2-epimerase activity"/>
    <property type="evidence" value="ECO:0007669"/>
    <property type="project" value="UniProtKB-EC"/>
</dbReference>
<accession>A0A0C7Q285</accession>
<protein>
    <submittedName>
        <fullName evidence="2">UDP-N-acetylglucosamine 2-epimerase</fullName>
        <ecNumber evidence="2">5.1.3.14</ecNumber>
    </submittedName>
</protein>
<gene>
    <name evidence="2" type="primary">neuC</name>
    <name evidence="2" type="ORF">R28058_22051</name>
</gene>
<dbReference type="NCBIfam" id="TIGR03568">
    <property type="entry name" value="NeuC_NnaA"/>
    <property type="match status" value="1"/>
</dbReference>
<evidence type="ECO:0000313" key="2">
    <source>
        <dbReference type="EMBL" id="CEQ04472.1"/>
    </source>
</evidence>
<feature type="domain" description="UDP-N-acetylglucosamine 2-epimerase" evidence="1">
    <location>
        <begin position="22"/>
        <end position="359"/>
    </location>
</feature>
<dbReference type="EC" id="5.1.3.14" evidence="2"/>
<dbReference type="CDD" id="cd03786">
    <property type="entry name" value="GTB_UDP-GlcNAc_2-Epimerase"/>
    <property type="match status" value="1"/>
</dbReference>
<dbReference type="Gene3D" id="3.40.50.2000">
    <property type="entry name" value="Glycogen Phosphorylase B"/>
    <property type="match status" value="2"/>
</dbReference>
<dbReference type="InterPro" id="IPR003331">
    <property type="entry name" value="UDP_GlcNAc_Epimerase_2_dom"/>
</dbReference>
<keyword evidence="2" id="KW-0413">Isomerase</keyword>
<sequence>MKKIVFLTGTRADYGKLKSLMKKVEESENFELHVFVTGMHMLKKYGSTYHEVEKDGFKNIYKHINQKSSSSHQMDMALSNTIVGLSNYCDEINPDMIVVHGDRLEALAGAIVGAFNNIKVMHIEGGEVSGTIDESIRHSITKMSHFHLVANEEAKKRIIQLGEKEESIFVLGSPDIDIMYSSSLPSIEEVKEKYEIKFENYSILMYHPVTTEVDKLEKNIRQVVDVVINSGKNYVVIYPNNDSGSDAILKEYERFRENDRFEIYPSMRFEYFLTLLKECEFIIGNSSSGIREACVYGKISIDIGNRQKGRYDENIENIINTYENKDEIANAIKEVENIKVEPISHFGSGNSDEQFLKIISSDEIWKENIQKKFIDVDF</sequence>
<dbReference type="GO" id="GO:0006047">
    <property type="term" value="P:UDP-N-acetylglucosamine metabolic process"/>
    <property type="evidence" value="ECO:0007669"/>
    <property type="project" value="InterPro"/>
</dbReference>
<dbReference type="PANTHER" id="PTHR43174">
    <property type="entry name" value="UDP-N-ACETYLGLUCOSAMINE 2-EPIMERASE"/>
    <property type="match status" value="1"/>
</dbReference>
<dbReference type="AlphaFoldDB" id="A0A0C7Q285"/>
<evidence type="ECO:0000313" key="3">
    <source>
        <dbReference type="Proteomes" id="UP000049127"/>
    </source>
</evidence>